<evidence type="ECO:0000313" key="2">
    <source>
        <dbReference type="EMBL" id="KZV43766.1"/>
    </source>
</evidence>
<accession>A0A2Z7CG96</accession>
<reference evidence="2 3" key="1">
    <citation type="journal article" date="2015" name="Proc. Natl. Acad. Sci. U.S.A.">
        <title>The resurrection genome of Boea hygrometrica: A blueprint for survival of dehydration.</title>
        <authorList>
            <person name="Xiao L."/>
            <person name="Yang G."/>
            <person name="Zhang L."/>
            <person name="Yang X."/>
            <person name="Zhao S."/>
            <person name="Ji Z."/>
            <person name="Zhou Q."/>
            <person name="Hu M."/>
            <person name="Wang Y."/>
            <person name="Chen M."/>
            <person name="Xu Y."/>
            <person name="Jin H."/>
            <person name="Xiao X."/>
            <person name="Hu G."/>
            <person name="Bao F."/>
            <person name="Hu Y."/>
            <person name="Wan P."/>
            <person name="Li L."/>
            <person name="Deng X."/>
            <person name="Kuang T."/>
            <person name="Xiang C."/>
            <person name="Zhu J.K."/>
            <person name="Oliver M.J."/>
            <person name="He Y."/>
        </authorList>
    </citation>
    <scope>NUCLEOTIDE SEQUENCE [LARGE SCALE GENOMIC DNA]</scope>
    <source>
        <strain evidence="3">cv. XS01</strain>
    </source>
</reference>
<organism evidence="2 3">
    <name type="scientific">Dorcoceras hygrometricum</name>
    <dbReference type="NCBI Taxonomy" id="472368"/>
    <lineage>
        <taxon>Eukaryota</taxon>
        <taxon>Viridiplantae</taxon>
        <taxon>Streptophyta</taxon>
        <taxon>Embryophyta</taxon>
        <taxon>Tracheophyta</taxon>
        <taxon>Spermatophyta</taxon>
        <taxon>Magnoliopsida</taxon>
        <taxon>eudicotyledons</taxon>
        <taxon>Gunneridae</taxon>
        <taxon>Pentapetalae</taxon>
        <taxon>asterids</taxon>
        <taxon>lamiids</taxon>
        <taxon>Lamiales</taxon>
        <taxon>Gesneriaceae</taxon>
        <taxon>Didymocarpoideae</taxon>
        <taxon>Trichosporeae</taxon>
        <taxon>Loxocarpinae</taxon>
        <taxon>Dorcoceras</taxon>
    </lineage>
</organism>
<feature type="compositionally biased region" description="Polar residues" evidence="1">
    <location>
        <begin position="49"/>
        <end position="59"/>
    </location>
</feature>
<gene>
    <name evidence="2" type="ORF">F511_11220</name>
</gene>
<evidence type="ECO:0000313" key="3">
    <source>
        <dbReference type="Proteomes" id="UP000250235"/>
    </source>
</evidence>
<feature type="compositionally biased region" description="Basic and acidic residues" evidence="1">
    <location>
        <begin position="75"/>
        <end position="87"/>
    </location>
</feature>
<dbReference type="AlphaFoldDB" id="A0A2Z7CG96"/>
<keyword evidence="3" id="KW-1185">Reference proteome</keyword>
<feature type="region of interest" description="Disordered" evidence="1">
    <location>
        <begin position="31"/>
        <end position="87"/>
    </location>
</feature>
<sequence>MGATHSSQHAAPDAGHSSTCCCPTHEMSELPTPLIVANRPSREMRYTGITRSSSKQASCSHPYLSPELQLPQRSPEQHRSENLEKSDAYANRLQKGDVFANLSKLDASFQKLYQMKCLSKRSPMLPLSLQSKLSTVDNRRR</sequence>
<dbReference type="Proteomes" id="UP000250235">
    <property type="component" value="Unassembled WGS sequence"/>
</dbReference>
<name>A0A2Z7CG96_9LAMI</name>
<protein>
    <submittedName>
        <fullName evidence="2">F-box protein</fullName>
    </submittedName>
</protein>
<dbReference type="EMBL" id="KQ997679">
    <property type="protein sequence ID" value="KZV43766.1"/>
    <property type="molecule type" value="Genomic_DNA"/>
</dbReference>
<proteinExistence type="predicted"/>
<evidence type="ECO:0000256" key="1">
    <source>
        <dbReference type="SAM" id="MobiDB-lite"/>
    </source>
</evidence>